<dbReference type="GO" id="GO:0045944">
    <property type="term" value="P:positive regulation of transcription by RNA polymerase II"/>
    <property type="evidence" value="ECO:0007669"/>
    <property type="project" value="TreeGrafter"/>
</dbReference>
<dbReference type="SUPFAM" id="SSF158235">
    <property type="entry name" value="SOCS box-like"/>
    <property type="match status" value="1"/>
</dbReference>
<protein>
    <submittedName>
        <fullName evidence="11">Tankyrase-2-like isoform X1</fullName>
    </submittedName>
</protein>
<feature type="repeat" description="ANK" evidence="8">
    <location>
        <begin position="220"/>
        <end position="258"/>
    </location>
</feature>
<keyword evidence="5" id="KW-0528">Neurotoxin</keyword>
<evidence type="ECO:0000256" key="4">
    <source>
        <dbReference type="ARBA" id="ARBA00022737"/>
    </source>
</evidence>
<name>A0A6P6YCR1_DERPT</name>
<keyword evidence="7" id="KW-0472">Membrane</keyword>
<dbReference type="SUPFAM" id="SSF48403">
    <property type="entry name" value="Ankyrin repeat"/>
    <property type="match status" value="1"/>
</dbReference>
<dbReference type="Pfam" id="PF12796">
    <property type="entry name" value="Ank_2"/>
    <property type="match status" value="2"/>
</dbReference>
<evidence type="ECO:0000256" key="2">
    <source>
        <dbReference type="ARBA" id="ARBA00022483"/>
    </source>
</evidence>
<dbReference type="GO" id="GO:0005634">
    <property type="term" value="C:nucleus"/>
    <property type="evidence" value="ECO:0007669"/>
    <property type="project" value="TreeGrafter"/>
</dbReference>
<dbReference type="PROSITE" id="PS50225">
    <property type="entry name" value="SOCS"/>
    <property type="match status" value="1"/>
</dbReference>
<dbReference type="SMART" id="SM00248">
    <property type="entry name" value="ANK"/>
    <property type="match status" value="7"/>
</dbReference>
<reference evidence="11" key="1">
    <citation type="submission" date="2025-08" db="UniProtKB">
        <authorList>
            <consortium name="RefSeq"/>
        </authorList>
    </citation>
    <scope>IDENTIFICATION</scope>
    <source>
        <strain evidence="11">Airmid</strain>
    </source>
</reference>
<accession>A0A6P6YCR1</accession>
<organism evidence="10 11">
    <name type="scientific">Dermatophagoides pteronyssinus</name>
    <name type="common">European house dust mite</name>
    <dbReference type="NCBI Taxonomy" id="6956"/>
    <lineage>
        <taxon>Eukaryota</taxon>
        <taxon>Metazoa</taxon>
        <taxon>Ecdysozoa</taxon>
        <taxon>Arthropoda</taxon>
        <taxon>Chelicerata</taxon>
        <taxon>Arachnida</taxon>
        <taxon>Acari</taxon>
        <taxon>Acariformes</taxon>
        <taxon>Sarcoptiformes</taxon>
        <taxon>Astigmata</taxon>
        <taxon>Psoroptidia</taxon>
        <taxon>Analgoidea</taxon>
        <taxon>Pyroglyphidae</taxon>
        <taxon>Dermatophagoidinae</taxon>
        <taxon>Dermatophagoides</taxon>
    </lineage>
</organism>
<keyword evidence="5" id="KW-0638">Presynaptic neurotoxin</keyword>
<comment type="subcellular location">
    <subcellularLocation>
        <location evidence="1">Target cell membrane</location>
    </subcellularLocation>
</comment>
<evidence type="ECO:0000313" key="11">
    <source>
        <dbReference type="RefSeq" id="XP_027202469.1"/>
    </source>
</evidence>
<evidence type="ECO:0000256" key="7">
    <source>
        <dbReference type="ARBA" id="ARBA00023298"/>
    </source>
</evidence>
<feature type="repeat" description="ANK" evidence="8">
    <location>
        <begin position="113"/>
        <end position="145"/>
    </location>
</feature>
<dbReference type="Gene3D" id="1.10.750.20">
    <property type="entry name" value="SOCS box"/>
    <property type="match status" value="1"/>
</dbReference>
<feature type="repeat" description="ANK" evidence="8">
    <location>
        <begin position="273"/>
        <end position="305"/>
    </location>
</feature>
<gene>
    <name evidence="11" type="primary">LOC113796394</name>
</gene>
<sequence>MEKMSCGGVVVGETNENIFEIAIVTNNINLAKSIIHLVNANSYFNHRKELPLHLSVKNGNLNMVKFLIENGADVNMMDRSFMYPLHYACQFVYPKIASILISAGANPNIHSIRSSTPLLLAIETHSLELVKILVESGADIEKQDQSNGNTPLNQACYNYPSNTQIDIVDYLIKCGANVNSKNHSGLTPLLTAILANYNLNVRLIKLLLRSGCNPNEANLAGISPLLAAIRRSSDHFDDGNQTVQLLIDHGCNVNAREFENNHHRQQPIGLSPGGDTALNISIDRNQDSITEKLIRNGADVGVENLRGETPIFSLIRDRKYVLARQALATLPIISTKDLQQLSRYLSDEYRMNEDPKNFQQIKQFLFQQPGSYFPRLMHLCRCSIRKSLGRYSDRSIEYLKYLPESIRSYLMLKQL</sequence>
<dbReference type="InterPro" id="IPR002110">
    <property type="entry name" value="Ankyrin_rpt"/>
</dbReference>
<dbReference type="PROSITE" id="PS50297">
    <property type="entry name" value="ANK_REP_REGION"/>
    <property type="match status" value="4"/>
</dbReference>
<feature type="repeat" description="ANK" evidence="8">
    <location>
        <begin position="47"/>
        <end position="79"/>
    </location>
</feature>
<dbReference type="InterPro" id="IPR036036">
    <property type="entry name" value="SOCS_box-like_dom_sf"/>
</dbReference>
<evidence type="ECO:0000256" key="1">
    <source>
        <dbReference type="ARBA" id="ARBA00004175"/>
    </source>
</evidence>
<dbReference type="GO" id="GO:0000976">
    <property type="term" value="F:transcription cis-regulatory region binding"/>
    <property type="evidence" value="ECO:0007669"/>
    <property type="project" value="TreeGrafter"/>
</dbReference>
<dbReference type="Pfam" id="PF00023">
    <property type="entry name" value="Ank"/>
    <property type="match status" value="1"/>
</dbReference>
<keyword evidence="10" id="KW-1185">Reference proteome</keyword>
<dbReference type="Pfam" id="PF07525">
    <property type="entry name" value="SOCS_box"/>
    <property type="match status" value="1"/>
</dbReference>
<keyword evidence="2" id="KW-0268">Exocytosis</keyword>
<keyword evidence="5" id="KW-0800">Toxin</keyword>
<dbReference type="OMA" id="MHINIEI"/>
<evidence type="ECO:0000259" key="9">
    <source>
        <dbReference type="PROSITE" id="PS50225"/>
    </source>
</evidence>
<keyword evidence="4" id="KW-0677">Repeat</keyword>
<dbReference type="InterPro" id="IPR050663">
    <property type="entry name" value="Ankyrin-SOCS_Box"/>
</dbReference>
<evidence type="ECO:0000256" key="5">
    <source>
        <dbReference type="ARBA" id="ARBA00023028"/>
    </source>
</evidence>
<feature type="repeat" description="ANK" evidence="8">
    <location>
        <begin position="147"/>
        <end position="183"/>
    </location>
</feature>
<dbReference type="RefSeq" id="XP_027202469.1">
    <property type="nucleotide sequence ID" value="XM_027346668.1"/>
</dbReference>
<keyword evidence="6 8" id="KW-0040">ANK repeat</keyword>
<dbReference type="PROSITE" id="PS50088">
    <property type="entry name" value="ANK_REPEAT"/>
    <property type="match status" value="6"/>
</dbReference>
<dbReference type="PANTHER" id="PTHR24193">
    <property type="entry name" value="ANKYRIN REPEAT PROTEIN"/>
    <property type="match status" value="1"/>
</dbReference>
<evidence type="ECO:0000256" key="8">
    <source>
        <dbReference type="PROSITE-ProRule" id="PRU00023"/>
    </source>
</evidence>
<dbReference type="InterPro" id="IPR036770">
    <property type="entry name" value="Ankyrin_rpt-contain_sf"/>
</dbReference>
<dbReference type="GO" id="GO:0044218">
    <property type="term" value="C:other organism cell membrane"/>
    <property type="evidence" value="ECO:0007669"/>
    <property type="project" value="UniProtKB-KW"/>
</dbReference>
<evidence type="ECO:0000313" key="10">
    <source>
        <dbReference type="Proteomes" id="UP000515146"/>
    </source>
</evidence>
<feature type="repeat" description="ANK" evidence="8">
    <location>
        <begin position="184"/>
        <end position="219"/>
    </location>
</feature>
<keyword evidence="7" id="KW-1053">Target membrane</keyword>
<dbReference type="GO" id="GO:0006887">
    <property type="term" value="P:exocytosis"/>
    <property type="evidence" value="ECO:0007669"/>
    <property type="project" value="UniProtKB-KW"/>
</dbReference>
<dbReference type="Gene3D" id="1.25.40.20">
    <property type="entry name" value="Ankyrin repeat-containing domain"/>
    <property type="match status" value="2"/>
</dbReference>
<dbReference type="CDD" id="cd03716">
    <property type="entry name" value="SOCS_ASB_like"/>
    <property type="match status" value="1"/>
</dbReference>
<evidence type="ECO:0000256" key="3">
    <source>
        <dbReference type="ARBA" id="ARBA00022537"/>
    </source>
</evidence>
<dbReference type="OrthoDB" id="6430205at2759"/>
<dbReference type="SMART" id="SM00969">
    <property type="entry name" value="SOCS_box"/>
    <property type="match status" value="1"/>
</dbReference>
<dbReference type="AlphaFoldDB" id="A0A6P6YCR1"/>
<dbReference type="PANTHER" id="PTHR24193:SF121">
    <property type="entry name" value="ADA2A-CONTAINING COMPLEX COMPONENT 3, ISOFORM D"/>
    <property type="match status" value="1"/>
</dbReference>
<dbReference type="Proteomes" id="UP000515146">
    <property type="component" value="Unplaced"/>
</dbReference>
<dbReference type="GO" id="GO:0035556">
    <property type="term" value="P:intracellular signal transduction"/>
    <property type="evidence" value="ECO:0007669"/>
    <property type="project" value="InterPro"/>
</dbReference>
<proteinExistence type="predicted"/>
<dbReference type="KEGG" id="dpte:113796394"/>
<keyword evidence="3" id="KW-1052">Target cell membrane</keyword>
<evidence type="ECO:0000256" key="6">
    <source>
        <dbReference type="ARBA" id="ARBA00023043"/>
    </source>
</evidence>
<dbReference type="InParanoid" id="A0A6P6YCR1"/>
<dbReference type="GO" id="GO:0044231">
    <property type="term" value="C:host cell presynaptic membrane"/>
    <property type="evidence" value="ECO:0007669"/>
    <property type="project" value="UniProtKB-KW"/>
</dbReference>
<feature type="domain" description="SOCS box" evidence="9">
    <location>
        <begin position="376"/>
        <end position="415"/>
    </location>
</feature>
<dbReference type="InterPro" id="IPR001496">
    <property type="entry name" value="SOCS_box"/>
</dbReference>